<feature type="region of interest" description="Disordered" evidence="1">
    <location>
        <begin position="329"/>
        <end position="352"/>
    </location>
</feature>
<gene>
    <name evidence="2" type="ORF">CcaverHIS019_0200390</name>
</gene>
<dbReference type="RefSeq" id="XP_060453943.1">
    <property type="nucleotide sequence ID" value="XM_060597006.1"/>
</dbReference>
<dbReference type="Proteomes" id="UP001233271">
    <property type="component" value="Chromosome 2"/>
</dbReference>
<evidence type="ECO:0000313" key="2">
    <source>
        <dbReference type="EMBL" id="BEI88677.1"/>
    </source>
</evidence>
<feature type="compositionally biased region" description="Polar residues" evidence="1">
    <location>
        <begin position="543"/>
        <end position="554"/>
    </location>
</feature>
<dbReference type="EMBL" id="AP028213">
    <property type="protein sequence ID" value="BEI88677.1"/>
    <property type="molecule type" value="Genomic_DNA"/>
</dbReference>
<feature type="region of interest" description="Disordered" evidence="1">
    <location>
        <begin position="1"/>
        <end position="20"/>
    </location>
</feature>
<keyword evidence="3" id="KW-1185">Reference proteome</keyword>
<evidence type="ECO:0000313" key="3">
    <source>
        <dbReference type="Proteomes" id="UP001233271"/>
    </source>
</evidence>
<reference evidence="2" key="1">
    <citation type="journal article" date="2023" name="BMC Genomics">
        <title>Chromosome-level genome assemblies of Cutaneotrichosporon spp. (Trichosporonales, Basidiomycota) reveal imbalanced evolution between nucleotide sequences and chromosome synteny.</title>
        <authorList>
            <person name="Kobayashi Y."/>
            <person name="Kayamori A."/>
            <person name="Aoki K."/>
            <person name="Shiwa Y."/>
            <person name="Matsutani M."/>
            <person name="Fujita N."/>
            <person name="Sugita T."/>
            <person name="Iwasaki W."/>
            <person name="Tanaka N."/>
            <person name="Takashima M."/>
        </authorList>
    </citation>
    <scope>NUCLEOTIDE SEQUENCE</scope>
    <source>
        <strain evidence="2">HIS019</strain>
    </source>
</reference>
<dbReference type="GeneID" id="85492548"/>
<feature type="region of interest" description="Disordered" evidence="1">
    <location>
        <begin position="520"/>
        <end position="558"/>
    </location>
</feature>
<accession>A0AA48I3H6</accession>
<protein>
    <submittedName>
        <fullName evidence="2">Uncharacterized protein</fullName>
    </submittedName>
</protein>
<feature type="compositionally biased region" description="Polar residues" evidence="1">
    <location>
        <begin position="1"/>
        <end position="10"/>
    </location>
</feature>
<dbReference type="KEGG" id="ccac:CcaHIS019_0200390"/>
<dbReference type="AlphaFoldDB" id="A0AA48I3H6"/>
<feature type="compositionally biased region" description="Polar residues" evidence="1">
    <location>
        <begin position="523"/>
        <end position="536"/>
    </location>
</feature>
<name>A0AA48I3H6_9TREE</name>
<feature type="region of interest" description="Disordered" evidence="1">
    <location>
        <begin position="392"/>
        <end position="493"/>
    </location>
</feature>
<organism evidence="2 3">
    <name type="scientific">Cutaneotrichosporon cavernicola</name>
    <dbReference type="NCBI Taxonomy" id="279322"/>
    <lineage>
        <taxon>Eukaryota</taxon>
        <taxon>Fungi</taxon>
        <taxon>Dikarya</taxon>
        <taxon>Basidiomycota</taxon>
        <taxon>Agaricomycotina</taxon>
        <taxon>Tremellomycetes</taxon>
        <taxon>Trichosporonales</taxon>
        <taxon>Trichosporonaceae</taxon>
        <taxon>Cutaneotrichosporon</taxon>
    </lineage>
</organism>
<proteinExistence type="predicted"/>
<sequence length="728" mass="79671">MPSAQHQWSPAPNPRNGRPTDLLYALPRLTFRFNDAQHNRPPPPFQTSQQTRKAADFILRQGDVHLKVDHMILPAINRALEVNTPRSFPRPAQLDVPFLRRWDDSIASLTSDLRSGEGSDHATTKAVVAEVVTLANRFLGTRWVPKAKRTQWAAMRDWPDLHLLPKARGLLIWTNSGADTGWVRLLATLGNSSITIQRRAGSIHTKPYAHSQELCDVIAELLFTMHSHRLTYLVVTSGPATAIFELDNAGLSVSPLLTNTLRGLNLLTVLTGLALMIPDPPPSHFVDLRPIDMNTQLAIRSPPLPVNTRAVNAPVPPLPPLPILPMAPPPPPLEPVTSPPKTPNRVYRTPIPSAPNSRSMYRYYEGTWAESNNPSPSTPTFDISQLALISGGVRKRRRQAGPSTSAPDLTFLPDFENASASTSRGHRPTASYSSVPPEHTSAAVSPGHDQLAHAVPASEIASTSRTSRIPHGTPRHAPGSRSSSRMSMPQSYSAFPGGEAYNYLPSSPNIAAIEGPDEPILMLSSSSPQPIPNNASDMAGPSRTGNASTSTRPGPSQIAPVTHYTLKRMREITPPQPKWIIPSYGSLTLSVDPGLRPDDRTPLLHHATSSSYTPVTSTAKCSTSHLHLTITWMNQQTYRWREFVAELPAGNPGPNRPLPVSVQLFSPDYPPAGRENMAEWLLEEAIEDGENAEGRYPETFVGFFKSTGEVRVYALIVIDMARLAFEDM</sequence>
<feature type="compositionally biased region" description="Pro residues" evidence="1">
    <location>
        <begin position="329"/>
        <end position="342"/>
    </location>
</feature>
<evidence type="ECO:0000256" key="1">
    <source>
        <dbReference type="SAM" id="MobiDB-lite"/>
    </source>
</evidence>